<feature type="transmembrane region" description="Helical" evidence="1">
    <location>
        <begin position="252"/>
        <end position="270"/>
    </location>
</feature>
<dbReference type="PANTHER" id="PTHR36927">
    <property type="entry name" value="BLR4337 PROTEIN"/>
    <property type="match status" value="1"/>
</dbReference>
<keyword evidence="1" id="KW-0472">Membrane</keyword>
<feature type="transmembrane region" description="Helical" evidence="1">
    <location>
        <begin position="282"/>
        <end position="307"/>
    </location>
</feature>
<feature type="transmembrane region" description="Helical" evidence="1">
    <location>
        <begin position="62"/>
        <end position="80"/>
    </location>
</feature>
<dbReference type="AlphaFoldDB" id="A0A5C6TQF2"/>
<evidence type="ECO:0000256" key="1">
    <source>
        <dbReference type="SAM" id="Phobius"/>
    </source>
</evidence>
<feature type="transmembrane region" description="Helical" evidence="1">
    <location>
        <begin position="152"/>
        <end position="173"/>
    </location>
</feature>
<feature type="transmembrane region" description="Helical" evidence="1">
    <location>
        <begin position="319"/>
        <end position="341"/>
    </location>
</feature>
<comment type="caution">
    <text evidence="3">The sequence shown here is derived from an EMBL/GenBank/DDBJ whole genome shotgun (WGS) entry which is preliminary data.</text>
</comment>
<feature type="transmembrane region" description="Helical" evidence="1">
    <location>
        <begin position="226"/>
        <end position="245"/>
    </location>
</feature>
<dbReference type="InterPro" id="IPR002656">
    <property type="entry name" value="Acyl_transf_3_dom"/>
</dbReference>
<dbReference type="PANTHER" id="PTHR36927:SF3">
    <property type="entry name" value="GLUCANS BIOSYNTHESIS PROTEIN C"/>
    <property type="match status" value="1"/>
</dbReference>
<reference evidence="3 4" key="1">
    <citation type="journal article" date="2015" name="J. Microbiol.">
        <title>Sphingosinicella ginsenosidimutans sp. nov., with ginsenoside converting activity.</title>
        <authorList>
            <person name="Kim J.K."/>
            <person name="Kang M.S."/>
            <person name="Park S.C."/>
            <person name="Kim K.M."/>
            <person name="Choi K."/>
            <person name="Yoon M.H."/>
            <person name="Im W.T."/>
        </authorList>
    </citation>
    <scope>NUCLEOTIDE SEQUENCE [LARGE SCALE GENOMIC DNA]</scope>
    <source>
        <strain evidence="3 4">BS-11</strain>
    </source>
</reference>
<feature type="transmembrane region" description="Helical" evidence="1">
    <location>
        <begin position="21"/>
        <end position="42"/>
    </location>
</feature>
<dbReference type="InterPro" id="IPR050623">
    <property type="entry name" value="Glucan_succinyl_AcylTrfase"/>
</dbReference>
<evidence type="ECO:0000313" key="3">
    <source>
        <dbReference type="EMBL" id="TXC62459.1"/>
    </source>
</evidence>
<feature type="domain" description="Acyltransferase 3" evidence="2">
    <location>
        <begin position="19"/>
        <end position="369"/>
    </location>
</feature>
<name>A0A5C6TQF2_9SPHN</name>
<organism evidence="3 4">
    <name type="scientific">Allosphingosinicella ginsenosidimutans</name>
    <dbReference type="NCBI Taxonomy" id="1176539"/>
    <lineage>
        <taxon>Bacteria</taxon>
        <taxon>Pseudomonadati</taxon>
        <taxon>Pseudomonadota</taxon>
        <taxon>Alphaproteobacteria</taxon>
        <taxon>Sphingomonadales</taxon>
        <taxon>Sphingomonadaceae</taxon>
        <taxon>Allosphingosinicella</taxon>
    </lineage>
</organism>
<keyword evidence="4" id="KW-1185">Reference proteome</keyword>
<gene>
    <name evidence="3" type="ORF">FRZ32_01580</name>
</gene>
<protein>
    <submittedName>
        <fullName evidence="3">Acyltransferase family protein</fullName>
    </submittedName>
</protein>
<keyword evidence="1" id="KW-0812">Transmembrane</keyword>
<dbReference type="RefSeq" id="WP_147041847.1">
    <property type="nucleotide sequence ID" value="NZ_BAABIR010000001.1"/>
</dbReference>
<proteinExistence type="predicted"/>
<dbReference type="OrthoDB" id="9809782at2"/>
<feature type="transmembrane region" description="Helical" evidence="1">
    <location>
        <begin position="347"/>
        <end position="371"/>
    </location>
</feature>
<evidence type="ECO:0000259" key="2">
    <source>
        <dbReference type="Pfam" id="PF01757"/>
    </source>
</evidence>
<dbReference type="Pfam" id="PF01757">
    <property type="entry name" value="Acyl_transf_3"/>
    <property type="match status" value="1"/>
</dbReference>
<dbReference type="EMBL" id="VOQQ01000001">
    <property type="protein sequence ID" value="TXC62459.1"/>
    <property type="molecule type" value="Genomic_DNA"/>
</dbReference>
<evidence type="ECO:0000313" key="4">
    <source>
        <dbReference type="Proteomes" id="UP000321249"/>
    </source>
</evidence>
<feature type="transmembrane region" description="Helical" evidence="1">
    <location>
        <begin position="101"/>
        <end position="119"/>
    </location>
</feature>
<keyword evidence="3" id="KW-0012">Acyltransferase</keyword>
<feature type="transmembrane region" description="Helical" evidence="1">
    <location>
        <begin position="194"/>
        <end position="214"/>
    </location>
</feature>
<accession>A0A5C6TQF2</accession>
<dbReference type="Proteomes" id="UP000321249">
    <property type="component" value="Unassembled WGS sequence"/>
</dbReference>
<keyword evidence="1" id="KW-1133">Transmembrane helix</keyword>
<dbReference type="GO" id="GO:0016747">
    <property type="term" value="F:acyltransferase activity, transferring groups other than amino-acyl groups"/>
    <property type="evidence" value="ECO:0007669"/>
    <property type="project" value="InterPro"/>
</dbReference>
<sequence>MHEAIGAQARRTDRIERHYGLDWLRIGAFALLIPYHVGMYFAPGGWVVHAGERVEWIDFPLAMIRPWRLCLLFLVSGYASRALLGKLASPAAFARARSERLLLPLIFGTAIIVAPQTWVRAAQAGYPGSLWQFLLHDRWTAMLSGRWSLVEHLWFVDYLWVYTMALVAAMLWLPARTKAWLAAQAARLASGWRVLMVPLALVVLGRLSILFLIPQGGNVLTDWHGHLSYIPPFLFGFALAGTPALWPALARIVRPAIAITIACAVVLWWAEAAWPEGTMPGHLTAMLILAASAAMGWTMPLILVAVAERWLKRDHPLRAPAAEAVFPFYLLHQTIIVWVGWEIRPLGLPFAIAYPLLLAVTLAACFAFYLAGREIAWLRPWIGLSPASASASERVKRAQFLTRGS</sequence>
<keyword evidence="3" id="KW-0808">Transferase</keyword>